<dbReference type="Gene3D" id="3.40.50.150">
    <property type="entry name" value="Vaccinia Virus protein VP39"/>
    <property type="match status" value="1"/>
</dbReference>
<comment type="caution">
    <text evidence="3">The sequence shown here is derived from an EMBL/GenBank/DDBJ whole genome shotgun (WGS) entry which is preliminary data.</text>
</comment>
<keyword evidence="4" id="KW-1185">Reference proteome</keyword>
<feature type="domain" description="Methyltransferase type 11" evidence="2">
    <location>
        <begin position="241"/>
        <end position="333"/>
    </location>
</feature>
<sequence length="393" mass="43865">MGSSLEAARNLFFQGVEHFEKGRLEAARTAFEGSLALAPGRPSVLGNLGITLFRLGSFKDAVPLLRQATAGDPAYADGWACLALTHEALAQWQDMASALERACSLRPQQAQYWFKRGQVLLRMGQAKPALQALDRAVEIDPEYADAWCARGSLLRELNRLPEAATCFEHALACGGDQELNTYYLDSVRNTSAPPPRRYVEGLFDDYAQDFQSHVVEQLRYQGHERLLRPLLESGRRFHRALDLGCGTGLCAQLLHPVADAIDGVDISQAMLDEARKAGLYRHLTHADIAVYLQEEIVSADLVSAADVFIYVGDLDIVFRSVRRILAPEGCFAFTVEAGDDQDLRLMPSLRYTHSESYVRNLAAKYGFHIDRIDRAAIRFDQTRPIEGLYVYLR</sequence>
<accession>A0ABU1BPN0</accession>
<evidence type="ECO:0000259" key="2">
    <source>
        <dbReference type="Pfam" id="PF08241"/>
    </source>
</evidence>
<feature type="repeat" description="TPR" evidence="1">
    <location>
        <begin position="110"/>
        <end position="143"/>
    </location>
</feature>
<dbReference type="Pfam" id="PF13432">
    <property type="entry name" value="TPR_16"/>
    <property type="match status" value="1"/>
</dbReference>
<reference evidence="3 4" key="1">
    <citation type="submission" date="2023-08" db="EMBL/GenBank/DDBJ databases">
        <title>Oxalobacteraceae gen .nov., isolated from river sludge outside the plant.</title>
        <authorList>
            <person name="Zhao S.Y."/>
        </authorList>
    </citation>
    <scope>NUCLEOTIDE SEQUENCE [LARGE SCALE GENOMIC DNA]</scope>
    <source>
        <strain evidence="3 4">R-40</strain>
    </source>
</reference>
<dbReference type="Gene3D" id="1.25.40.10">
    <property type="entry name" value="Tetratricopeptide repeat domain"/>
    <property type="match status" value="2"/>
</dbReference>
<dbReference type="InterPro" id="IPR013216">
    <property type="entry name" value="Methyltransf_11"/>
</dbReference>
<name>A0ABU1BPN0_9BURK</name>
<dbReference type="EMBL" id="JAUYVH010000003">
    <property type="protein sequence ID" value="MDQ9170401.1"/>
    <property type="molecule type" value="Genomic_DNA"/>
</dbReference>
<keyword evidence="1" id="KW-0802">TPR repeat</keyword>
<dbReference type="Proteomes" id="UP001225596">
    <property type="component" value="Unassembled WGS sequence"/>
</dbReference>
<evidence type="ECO:0000256" key="1">
    <source>
        <dbReference type="PROSITE-ProRule" id="PRU00339"/>
    </source>
</evidence>
<protein>
    <submittedName>
        <fullName evidence="3">Tetratricopeptide repeat protein</fullName>
    </submittedName>
</protein>
<dbReference type="Pfam" id="PF08241">
    <property type="entry name" value="Methyltransf_11"/>
    <property type="match status" value="1"/>
</dbReference>
<dbReference type="InterPro" id="IPR019734">
    <property type="entry name" value="TPR_rpt"/>
</dbReference>
<dbReference type="PANTHER" id="PTHR12558:SF13">
    <property type="entry name" value="CELL DIVISION CYCLE PROTEIN 27 HOMOLOG"/>
    <property type="match status" value="1"/>
</dbReference>
<dbReference type="PROSITE" id="PS50293">
    <property type="entry name" value="TPR_REGION"/>
    <property type="match status" value="1"/>
</dbReference>
<evidence type="ECO:0000313" key="4">
    <source>
        <dbReference type="Proteomes" id="UP001225596"/>
    </source>
</evidence>
<gene>
    <name evidence="3" type="ORF">Q8A64_08245</name>
</gene>
<dbReference type="InterPro" id="IPR029063">
    <property type="entry name" value="SAM-dependent_MTases_sf"/>
</dbReference>
<proteinExistence type="predicted"/>
<evidence type="ECO:0000313" key="3">
    <source>
        <dbReference type="EMBL" id="MDQ9170401.1"/>
    </source>
</evidence>
<dbReference type="Pfam" id="PF14559">
    <property type="entry name" value="TPR_19"/>
    <property type="match status" value="1"/>
</dbReference>
<organism evidence="3 4">
    <name type="scientific">Keguizhuia sedimenti</name>
    <dbReference type="NCBI Taxonomy" id="3064264"/>
    <lineage>
        <taxon>Bacteria</taxon>
        <taxon>Pseudomonadati</taxon>
        <taxon>Pseudomonadota</taxon>
        <taxon>Betaproteobacteria</taxon>
        <taxon>Burkholderiales</taxon>
        <taxon>Oxalobacteraceae</taxon>
        <taxon>Keguizhuia</taxon>
    </lineage>
</organism>
<dbReference type="CDD" id="cd02440">
    <property type="entry name" value="AdoMet_MTases"/>
    <property type="match status" value="1"/>
</dbReference>
<dbReference type="RefSeq" id="WP_338436322.1">
    <property type="nucleotide sequence ID" value="NZ_JAUYVH010000003.1"/>
</dbReference>
<dbReference type="SUPFAM" id="SSF48452">
    <property type="entry name" value="TPR-like"/>
    <property type="match status" value="1"/>
</dbReference>
<dbReference type="PROSITE" id="PS50005">
    <property type="entry name" value="TPR"/>
    <property type="match status" value="1"/>
</dbReference>
<dbReference type="InterPro" id="IPR011990">
    <property type="entry name" value="TPR-like_helical_dom_sf"/>
</dbReference>
<dbReference type="PANTHER" id="PTHR12558">
    <property type="entry name" value="CELL DIVISION CYCLE 16,23,27"/>
    <property type="match status" value="1"/>
</dbReference>
<dbReference type="SUPFAM" id="SSF53335">
    <property type="entry name" value="S-adenosyl-L-methionine-dependent methyltransferases"/>
    <property type="match status" value="1"/>
</dbReference>
<dbReference type="SMART" id="SM00028">
    <property type="entry name" value="TPR"/>
    <property type="match status" value="5"/>
</dbReference>